<keyword evidence="7" id="KW-0547">Nucleotide-binding</keyword>
<dbReference type="Gene3D" id="3.40.50.300">
    <property type="entry name" value="P-loop containing nucleotide triphosphate hydrolases"/>
    <property type="match status" value="1"/>
</dbReference>
<comment type="subcellular location">
    <subcellularLocation>
        <location evidence="1">Cytoplasm</location>
    </subcellularLocation>
</comment>
<evidence type="ECO:0000256" key="2">
    <source>
        <dbReference type="ARBA" id="ARBA00007599"/>
    </source>
</evidence>
<dbReference type="PANTHER" id="PTHR33540">
    <property type="entry name" value="TRNA THREONYLCARBAMOYLADENOSINE BIOSYNTHESIS PROTEIN TSAE"/>
    <property type="match status" value="1"/>
</dbReference>
<accession>A0A2K9DZP2</accession>
<evidence type="ECO:0000256" key="4">
    <source>
        <dbReference type="ARBA" id="ARBA00022490"/>
    </source>
</evidence>
<dbReference type="InterPro" id="IPR027417">
    <property type="entry name" value="P-loop_NTPase"/>
</dbReference>
<evidence type="ECO:0000313" key="12">
    <source>
        <dbReference type="Proteomes" id="UP000233534"/>
    </source>
</evidence>
<keyword evidence="12" id="KW-1185">Reference proteome</keyword>
<organism evidence="11 12">
    <name type="scientific">Acetivibrio saccincola</name>
    <dbReference type="NCBI Taxonomy" id="1677857"/>
    <lineage>
        <taxon>Bacteria</taxon>
        <taxon>Bacillati</taxon>
        <taxon>Bacillota</taxon>
        <taxon>Clostridia</taxon>
        <taxon>Eubacteriales</taxon>
        <taxon>Oscillospiraceae</taxon>
        <taxon>Acetivibrio</taxon>
    </lineage>
</organism>
<dbReference type="PANTHER" id="PTHR33540:SF2">
    <property type="entry name" value="TRNA THREONYLCARBAMOYLADENOSINE BIOSYNTHESIS PROTEIN TSAE"/>
    <property type="match status" value="1"/>
</dbReference>
<evidence type="ECO:0000256" key="7">
    <source>
        <dbReference type="ARBA" id="ARBA00022741"/>
    </source>
</evidence>
<reference evidence="11 12" key="1">
    <citation type="submission" date="2017-12" db="EMBL/GenBank/DDBJ databases">
        <title>Complete genome sequence of Herbivorax saccincola GGR1, a novel Cellulosome-producing hydrolytic bacterium in a thermophilic biogas plant, established by Illumina and Nanopore MinION sequencing.</title>
        <authorList>
            <person name="Pechtl A."/>
            <person name="Ruckert C."/>
            <person name="Koeck D.E."/>
            <person name="Maus I."/>
            <person name="Winkler A."/>
            <person name="Kalinowski J."/>
            <person name="Puhler A."/>
            <person name="Schwarz W.W."/>
            <person name="Zverlov V.V."/>
            <person name="Schluter A."/>
            <person name="Liebl W."/>
        </authorList>
    </citation>
    <scope>NUCLEOTIDE SEQUENCE [LARGE SCALE GENOMIC DNA]</scope>
    <source>
        <strain evidence="12">SR1</strain>
    </source>
</reference>
<evidence type="ECO:0000256" key="6">
    <source>
        <dbReference type="ARBA" id="ARBA00022723"/>
    </source>
</evidence>
<dbReference type="NCBIfam" id="TIGR00150">
    <property type="entry name" value="T6A_YjeE"/>
    <property type="match status" value="1"/>
</dbReference>
<keyword evidence="6" id="KW-0479">Metal-binding</keyword>
<dbReference type="KEGG" id="hsc:HVS_03255"/>
<keyword evidence="5" id="KW-0819">tRNA processing</keyword>
<dbReference type="Proteomes" id="UP000233534">
    <property type="component" value="Chromosome"/>
</dbReference>
<dbReference type="GO" id="GO:0002949">
    <property type="term" value="P:tRNA threonylcarbamoyladenosine modification"/>
    <property type="evidence" value="ECO:0007669"/>
    <property type="project" value="InterPro"/>
</dbReference>
<evidence type="ECO:0000256" key="9">
    <source>
        <dbReference type="ARBA" id="ARBA00022842"/>
    </source>
</evidence>
<dbReference type="AlphaFoldDB" id="A0A2K9DZP2"/>
<evidence type="ECO:0000256" key="3">
    <source>
        <dbReference type="ARBA" id="ARBA00019010"/>
    </source>
</evidence>
<name>A0A2K9DZP2_9FIRM</name>
<gene>
    <name evidence="11" type="primary">tsaE</name>
    <name evidence="11" type="ORF">HVS_03255</name>
</gene>
<sequence>MKEKMMKEFKTFSQEETIEIGKALGRLLNTGDIVCINGDLGTGKTVFTNGIAKSLGIKEHITSPTFTIVNEYSGRVPFYHFDVYRISDSEEMFEIGFEEYLYGEGIVVIEWADIIKDILPEEVIQVTIKKNLDLGIDARIIEIVFNGSKYRDYKSRLVVGDK</sequence>
<dbReference type="Pfam" id="PF02367">
    <property type="entry name" value="TsaE"/>
    <property type="match status" value="1"/>
</dbReference>
<dbReference type="GO" id="GO:0005737">
    <property type="term" value="C:cytoplasm"/>
    <property type="evidence" value="ECO:0007669"/>
    <property type="project" value="UniProtKB-SubCell"/>
</dbReference>
<dbReference type="GO" id="GO:0046872">
    <property type="term" value="F:metal ion binding"/>
    <property type="evidence" value="ECO:0007669"/>
    <property type="project" value="UniProtKB-KW"/>
</dbReference>
<keyword evidence="8" id="KW-0067">ATP-binding</keyword>
<evidence type="ECO:0000256" key="1">
    <source>
        <dbReference type="ARBA" id="ARBA00004496"/>
    </source>
</evidence>
<evidence type="ECO:0000313" key="11">
    <source>
        <dbReference type="EMBL" id="AUG56599.1"/>
    </source>
</evidence>
<dbReference type="GO" id="GO:0005524">
    <property type="term" value="F:ATP binding"/>
    <property type="evidence" value="ECO:0007669"/>
    <property type="project" value="UniProtKB-KW"/>
</dbReference>
<protein>
    <recommendedName>
        <fullName evidence="3">tRNA threonylcarbamoyladenosine biosynthesis protein TsaE</fullName>
    </recommendedName>
    <alternativeName>
        <fullName evidence="10">t(6)A37 threonylcarbamoyladenosine biosynthesis protein TsaE</fullName>
    </alternativeName>
</protein>
<keyword evidence="4" id="KW-0963">Cytoplasm</keyword>
<dbReference type="EMBL" id="CP025197">
    <property type="protein sequence ID" value="AUG56599.1"/>
    <property type="molecule type" value="Genomic_DNA"/>
</dbReference>
<keyword evidence="9" id="KW-0460">Magnesium</keyword>
<dbReference type="SUPFAM" id="SSF52540">
    <property type="entry name" value="P-loop containing nucleoside triphosphate hydrolases"/>
    <property type="match status" value="1"/>
</dbReference>
<comment type="similarity">
    <text evidence="2">Belongs to the TsaE family.</text>
</comment>
<proteinExistence type="inferred from homology"/>
<evidence type="ECO:0000256" key="5">
    <source>
        <dbReference type="ARBA" id="ARBA00022694"/>
    </source>
</evidence>
<evidence type="ECO:0000256" key="8">
    <source>
        <dbReference type="ARBA" id="ARBA00022840"/>
    </source>
</evidence>
<dbReference type="InterPro" id="IPR003442">
    <property type="entry name" value="T6A_TsaE"/>
</dbReference>
<evidence type="ECO:0000256" key="10">
    <source>
        <dbReference type="ARBA" id="ARBA00032441"/>
    </source>
</evidence>